<gene>
    <name evidence="4" type="ORF">GSOID_T00006492001</name>
    <name evidence="5" type="ORF">GSOID_T00024424001</name>
</gene>
<comment type="subcellular location">
    <subcellularLocation>
        <location evidence="2">Cytoplasm</location>
    </subcellularLocation>
    <subcellularLocation>
        <location evidence="2">Nucleus</location>
    </subcellularLocation>
</comment>
<dbReference type="AlphaFoldDB" id="E4XBJ0"/>
<sequence length="131" mass="14397">MAEPEFMQMGKAFVGFYYPEFSKDRSATSALAAVYTEQSCLTFEGAQFQGKAPILEKLASLPFTKVCHQVTTIDAQPIIGVDDNKAVVVMVTGQLKTDDDPPHSFHHSFMLRPAGGAFVISNEVFRLALHN</sequence>
<dbReference type="OrthoDB" id="6507044at2759"/>
<dbReference type="SUPFAM" id="SSF54427">
    <property type="entry name" value="NTF2-like"/>
    <property type="match status" value="1"/>
</dbReference>
<evidence type="ECO:0000256" key="2">
    <source>
        <dbReference type="RuleBase" id="RU369002"/>
    </source>
</evidence>
<keyword evidence="1 2" id="KW-0963">Cytoplasm</keyword>
<dbReference type="InterPro" id="IPR018222">
    <property type="entry name" value="Nuclear_transport_factor_2_euk"/>
</dbReference>
<reference evidence="4" key="1">
    <citation type="journal article" date="2010" name="Science">
        <title>Plasticity of animal genome architecture unmasked by rapid evolution of a pelagic tunicate.</title>
        <authorList>
            <person name="Denoeud F."/>
            <person name="Henriet S."/>
            <person name="Mungpakdee S."/>
            <person name="Aury J.M."/>
            <person name="Da Silva C."/>
            <person name="Brinkmann H."/>
            <person name="Mikhaleva J."/>
            <person name="Olsen L.C."/>
            <person name="Jubin C."/>
            <person name="Canestro C."/>
            <person name="Bouquet J.M."/>
            <person name="Danks G."/>
            <person name="Poulain J."/>
            <person name="Campsteijn C."/>
            <person name="Adamski M."/>
            <person name="Cross I."/>
            <person name="Yadetie F."/>
            <person name="Muffato M."/>
            <person name="Louis A."/>
            <person name="Butcher S."/>
            <person name="Tsagkogeorga G."/>
            <person name="Konrad A."/>
            <person name="Singh S."/>
            <person name="Jensen M.F."/>
            <person name="Cong E.H."/>
            <person name="Eikeseth-Otteraa H."/>
            <person name="Noel B."/>
            <person name="Anthouard V."/>
            <person name="Porcel B.M."/>
            <person name="Kachouri-Lafond R."/>
            <person name="Nishino A."/>
            <person name="Ugolini M."/>
            <person name="Chourrout P."/>
            <person name="Nishida H."/>
            <person name="Aasland R."/>
            <person name="Huzurbazar S."/>
            <person name="Westhof E."/>
            <person name="Delsuc F."/>
            <person name="Lehrach H."/>
            <person name="Reinhardt R."/>
            <person name="Weissenbach J."/>
            <person name="Roy S.W."/>
            <person name="Artiguenave F."/>
            <person name="Postlethwait J.H."/>
            <person name="Manak J.R."/>
            <person name="Thompson E.M."/>
            <person name="Jaillon O."/>
            <person name="Du Pasquier L."/>
            <person name="Boudinot P."/>
            <person name="Liberles D.A."/>
            <person name="Volff J.N."/>
            <person name="Philippe H."/>
            <person name="Lenhard B."/>
            <person name="Roest Crollius H."/>
            <person name="Wincker P."/>
            <person name="Chourrout D."/>
        </authorList>
    </citation>
    <scope>NUCLEOTIDE SEQUENCE [LARGE SCALE GENOMIC DNA]</scope>
</reference>
<evidence type="ECO:0000313" key="4">
    <source>
        <dbReference type="EMBL" id="CBY08965.1"/>
    </source>
</evidence>
<dbReference type="Pfam" id="PF02136">
    <property type="entry name" value="NTF2"/>
    <property type="match status" value="1"/>
</dbReference>
<evidence type="ECO:0000259" key="3">
    <source>
        <dbReference type="PROSITE" id="PS50177"/>
    </source>
</evidence>
<dbReference type="GO" id="GO:0005635">
    <property type="term" value="C:nuclear envelope"/>
    <property type="evidence" value="ECO:0007669"/>
    <property type="project" value="UniProtKB-ARBA"/>
</dbReference>
<keyword evidence="2" id="KW-0539">Nucleus</keyword>
<dbReference type="FunCoup" id="E4XBJ0">
    <property type="interactions" value="962"/>
</dbReference>
<dbReference type="Proteomes" id="UP000001307">
    <property type="component" value="Unassembled WGS sequence"/>
</dbReference>
<dbReference type="FunFam" id="3.10.450.50:FF:000005">
    <property type="entry name" value="Nuclear transport factor 2"/>
    <property type="match status" value="1"/>
</dbReference>
<dbReference type="Gene3D" id="3.10.450.50">
    <property type="match status" value="1"/>
</dbReference>
<dbReference type="GO" id="GO:0006606">
    <property type="term" value="P:protein import into nucleus"/>
    <property type="evidence" value="ECO:0007669"/>
    <property type="project" value="UniProtKB-ARBA"/>
</dbReference>
<dbReference type="InterPro" id="IPR045875">
    <property type="entry name" value="NTF2"/>
</dbReference>
<comment type="function">
    <text evidence="2">Has a role in nuclear-cytoplasmic transport of proteins and mRNAs.</text>
</comment>
<protein>
    <recommendedName>
        <fullName evidence="2">NTF2-related export protein</fullName>
    </recommendedName>
</protein>
<feature type="domain" description="NTF2" evidence="3">
    <location>
        <begin position="9"/>
        <end position="127"/>
    </location>
</feature>
<dbReference type="EMBL" id="FN653034">
    <property type="protein sequence ID" value="CBY08965.1"/>
    <property type="molecule type" value="Genomic_DNA"/>
</dbReference>
<dbReference type="InterPro" id="IPR032710">
    <property type="entry name" value="NTF2-like_dom_sf"/>
</dbReference>
<dbReference type="EMBL" id="FN654504">
    <property type="protein sequence ID" value="CBY34400.1"/>
    <property type="molecule type" value="Genomic_DNA"/>
</dbReference>
<accession>E4XBJ0</accession>
<evidence type="ECO:0000313" key="6">
    <source>
        <dbReference type="Proteomes" id="UP000001307"/>
    </source>
</evidence>
<name>E4XBJ0_OIKDI</name>
<keyword evidence="2" id="KW-0813">Transport</keyword>
<keyword evidence="6" id="KW-1185">Reference proteome</keyword>
<evidence type="ECO:0000256" key="1">
    <source>
        <dbReference type="ARBA" id="ARBA00022490"/>
    </source>
</evidence>
<organism evidence="4">
    <name type="scientific">Oikopleura dioica</name>
    <name type="common">Tunicate</name>
    <dbReference type="NCBI Taxonomy" id="34765"/>
    <lineage>
        <taxon>Eukaryota</taxon>
        <taxon>Metazoa</taxon>
        <taxon>Chordata</taxon>
        <taxon>Tunicata</taxon>
        <taxon>Appendicularia</taxon>
        <taxon>Copelata</taxon>
        <taxon>Oikopleuridae</taxon>
        <taxon>Oikopleura</taxon>
    </lineage>
</organism>
<proteinExistence type="predicted"/>
<dbReference type="InParanoid" id="E4XBJ0"/>
<dbReference type="CDD" id="cd00780">
    <property type="entry name" value="NTF2"/>
    <property type="match status" value="1"/>
</dbReference>
<dbReference type="PROSITE" id="PS50177">
    <property type="entry name" value="NTF2_DOMAIN"/>
    <property type="match status" value="1"/>
</dbReference>
<dbReference type="Proteomes" id="UP000011014">
    <property type="component" value="Unassembled WGS sequence"/>
</dbReference>
<dbReference type="PANTHER" id="PTHR12612">
    <property type="entry name" value="NUCLEAR TRANSPORT FACTOR 2"/>
    <property type="match status" value="1"/>
</dbReference>
<dbReference type="InterPro" id="IPR002075">
    <property type="entry name" value="NTF2_dom"/>
</dbReference>
<evidence type="ECO:0000313" key="5">
    <source>
        <dbReference type="EMBL" id="CBY34400.1"/>
    </source>
</evidence>
<dbReference type="GO" id="GO:0005737">
    <property type="term" value="C:cytoplasm"/>
    <property type="evidence" value="ECO:0007669"/>
    <property type="project" value="UniProtKB-SubCell"/>
</dbReference>
<keyword evidence="2" id="KW-0653">Protein transport</keyword>
<dbReference type="GO" id="GO:0051028">
    <property type="term" value="P:mRNA transport"/>
    <property type="evidence" value="ECO:0007669"/>
    <property type="project" value="UniProtKB-UniRule"/>
</dbReference>